<feature type="compositionally biased region" description="Low complexity" evidence="1">
    <location>
        <begin position="141"/>
        <end position="155"/>
    </location>
</feature>
<evidence type="ECO:0000313" key="2">
    <source>
        <dbReference type="EMBL" id="CAD7599977.1"/>
    </source>
</evidence>
<sequence>MLQYGSGKNLVDKDNLTEVSLGKAPRKVLHFSDGTLEEYSTDEDESDIVPTTAVTNEINPNFSAVVKKGRADAKGSVGAVAPAGIGFGNPALYPKVVESSDCASDSESESGRSGDKRASSSTESSDCASDSESESGRSGDKSASSSTESSDCASDSESESGRSGDKSAISSTESNDCASDSESESGRSGDKSASGN</sequence>
<protein>
    <submittedName>
        <fullName evidence="2">Uncharacterized protein</fullName>
    </submittedName>
</protein>
<feature type="compositionally biased region" description="Basic and acidic residues" evidence="1">
    <location>
        <begin position="109"/>
        <end position="118"/>
    </location>
</feature>
<dbReference type="EMBL" id="OE842417">
    <property type="protein sequence ID" value="CAD7599977.1"/>
    <property type="molecule type" value="Genomic_DNA"/>
</dbReference>
<organism evidence="2">
    <name type="scientific">Timema genevievae</name>
    <name type="common">Walking stick</name>
    <dbReference type="NCBI Taxonomy" id="629358"/>
    <lineage>
        <taxon>Eukaryota</taxon>
        <taxon>Metazoa</taxon>
        <taxon>Ecdysozoa</taxon>
        <taxon>Arthropoda</taxon>
        <taxon>Hexapoda</taxon>
        <taxon>Insecta</taxon>
        <taxon>Pterygota</taxon>
        <taxon>Neoptera</taxon>
        <taxon>Polyneoptera</taxon>
        <taxon>Phasmatodea</taxon>
        <taxon>Timematodea</taxon>
        <taxon>Timematoidea</taxon>
        <taxon>Timematidae</taxon>
        <taxon>Timema</taxon>
    </lineage>
</organism>
<reference evidence="2" key="1">
    <citation type="submission" date="2020-11" db="EMBL/GenBank/DDBJ databases">
        <authorList>
            <person name="Tran Van P."/>
        </authorList>
    </citation>
    <scope>NUCLEOTIDE SEQUENCE</scope>
</reference>
<dbReference type="Pfam" id="PF14774">
    <property type="entry name" value="FAM177"/>
    <property type="match status" value="1"/>
</dbReference>
<evidence type="ECO:0000256" key="1">
    <source>
        <dbReference type="SAM" id="MobiDB-lite"/>
    </source>
</evidence>
<dbReference type="AlphaFoldDB" id="A0A7R9PNH3"/>
<feature type="compositionally biased region" description="Polar residues" evidence="1">
    <location>
        <begin position="168"/>
        <end position="178"/>
    </location>
</feature>
<feature type="compositionally biased region" description="Low complexity" evidence="1">
    <location>
        <begin position="119"/>
        <end position="130"/>
    </location>
</feature>
<feature type="region of interest" description="Disordered" evidence="1">
    <location>
        <begin position="98"/>
        <end position="196"/>
    </location>
</feature>
<proteinExistence type="predicted"/>
<name>A0A7R9PNH3_TIMGE</name>
<gene>
    <name evidence="2" type="ORF">TGEB3V08_LOCUS7510</name>
</gene>
<dbReference type="InterPro" id="IPR028260">
    <property type="entry name" value="FAM177"/>
</dbReference>
<accession>A0A7R9PNH3</accession>